<dbReference type="HOGENOM" id="CLU_2501524_0_0_1"/>
<dbReference type="AlphaFoldDB" id="J3LD83"/>
<reference evidence="1" key="1">
    <citation type="submission" date="2013-04" db="UniProtKB">
        <authorList>
            <consortium name="EnsemblPlants"/>
        </authorList>
    </citation>
    <scope>IDENTIFICATION</scope>
</reference>
<dbReference type="Proteomes" id="UP000006038">
    <property type="component" value="Unassembled WGS sequence"/>
</dbReference>
<sequence length="86" mass="9680">MALFCLAPLLSPSPCPLSLLFSCSWILAAPSRIPLSFLATNCFPEIFDISGVFFFSVSFRFHLHSLGREELMMMLTKIEAFFPTLD</sequence>
<keyword evidence="2" id="KW-1185">Reference proteome</keyword>
<dbReference type="EnsemblPlants" id="OB02G26000.1">
    <property type="protein sequence ID" value="OB02G26000.1"/>
    <property type="gene ID" value="OB02G26000"/>
</dbReference>
<evidence type="ECO:0000313" key="1">
    <source>
        <dbReference type="EnsemblPlants" id="OB02G26000.1"/>
    </source>
</evidence>
<dbReference type="Gramene" id="OB02G26000.1">
    <property type="protein sequence ID" value="OB02G26000.1"/>
    <property type="gene ID" value="OB02G26000"/>
</dbReference>
<evidence type="ECO:0000313" key="2">
    <source>
        <dbReference type="Proteomes" id="UP000006038"/>
    </source>
</evidence>
<proteinExistence type="predicted"/>
<organism evidence="1">
    <name type="scientific">Oryza brachyantha</name>
    <name type="common">malo sina</name>
    <dbReference type="NCBI Taxonomy" id="4533"/>
    <lineage>
        <taxon>Eukaryota</taxon>
        <taxon>Viridiplantae</taxon>
        <taxon>Streptophyta</taxon>
        <taxon>Embryophyta</taxon>
        <taxon>Tracheophyta</taxon>
        <taxon>Spermatophyta</taxon>
        <taxon>Magnoliopsida</taxon>
        <taxon>Liliopsida</taxon>
        <taxon>Poales</taxon>
        <taxon>Poaceae</taxon>
        <taxon>BOP clade</taxon>
        <taxon>Oryzoideae</taxon>
        <taxon>Oryzeae</taxon>
        <taxon>Oryzinae</taxon>
        <taxon>Oryza</taxon>
    </lineage>
</organism>
<protein>
    <submittedName>
        <fullName evidence="1">Uncharacterized protein</fullName>
    </submittedName>
</protein>
<accession>J3LD83</accession>
<name>J3LD83_ORYBR</name>